<evidence type="ECO:0000256" key="2">
    <source>
        <dbReference type="SAM" id="MobiDB-lite"/>
    </source>
</evidence>
<evidence type="ECO:0000259" key="3">
    <source>
        <dbReference type="PROSITE" id="PS50158"/>
    </source>
</evidence>
<dbReference type="SUPFAM" id="SSF57756">
    <property type="entry name" value="Retrovirus zinc finger-like domains"/>
    <property type="match status" value="1"/>
</dbReference>
<comment type="caution">
    <text evidence="4">The sequence shown here is derived from an EMBL/GenBank/DDBJ whole genome shotgun (WGS) entry which is preliminary data.</text>
</comment>
<dbReference type="InterPro" id="IPR036875">
    <property type="entry name" value="Znf_CCHC_sf"/>
</dbReference>
<evidence type="ECO:0000256" key="1">
    <source>
        <dbReference type="PROSITE-ProRule" id="PRU00047"/>
    </source>
</evidence>
<proteinExistence type="predicted"/>
<feature type="domain" description="CCHC-type" evidence="3">
    <location>
        <begin position="385"/>
        <end position="400"/>
    </location>
</feature>
<feature type="region of interest" description="Disordered" evidence="2">
    <location>
        <begin position="307"/>
        <end position="345"/>
    </location>
</feature>
<organism evidence="4 5">
    <name type="scientific">Colocasia esculenta</name>
    <name type="common">Wild taro</name>
    <name type="synonym">Arum esculentum</name>
    <dbReference type="NCBI Taxonomy" id="4460"/>
    <lineage>
        <taxon>Eukaryota</taxon>
        <taxon>Viridiplantae</taxon>
        <taxon>Streptophyta</taxon>
        <taxon>Embryophyta</taxon>
        <taxon>Tracheophyta</taxon>
        <taxon>Spermatophyta</taxon>
        <taxon>Magnoliopsida</taxon>
        <taxon>Liliopsida</taxon>
        <taxon>Araceae</taxon>
        <taxon>Aroideae</taxon>
        <taxon>Colocasieae</taxon>
        <taxon>Colocasia</taxon>
    </lineage>
</organism>
<keyword evidence="1" id="KW-0479">Metal-binding</keyword>
<dbReference type="SMART" id="SM00343">
    <property type="entry name" value="ZnF_C2HC"/>
    <property type="match status" value="1"/>
</dbReference>
<evidence type="ECO:0000313" key="5">
    <source>
        <dbReference type="Proteomes" id="UP000652761"/>
    </source>
</evidence>
<evidence type="ECO:0000313" key="4">
    <source>
        <dbReference type="EMBL" id="MQM08000.1"/>
    </source>
</evidence>
<dbReference type="AlphaFoldDB" id="A0A843WZ97"/>
<dbReference type="GO" id="GO:0003676">
    <property type="term" value="F:nucleic acid binding"/>
    <property type="evidence" value="ECO:0007669"/>
    <property type="project" value="InterPro"/>
</dbReference>
<keyword evidence="1" id="KW-0863">Zinc-finger</keyword>
<dbReference type="InterPro" id="IPR001878">
    <property type="entry name" value="Znf_CCHC"/>
</dbReference>
<feature type="compositionally biased region" description="Polar residues" evidence="2">
    <location>
        <begin position="309"/>
        <end position="332"/>
    </location>
</feature>
<accession>A0A843WZ97</accession>
<gene>
    <name evidence="4" type="ORF">Taro_040847</name>
</gene>
<keyword evidence="1" id="KW-0862">Zinc</keyword>
<keyword evidence="5" id="KW-1185">Reference proteome</keyword>
<feature type="region of interest" description="Disordered" evidence="2">
    <location>
        <begin position="421"/>
        <end position="454"/>
    </location>
</feature>
<reference evidence="4" key="1">
    <citation type="submission" date="2017-07" db="EMBL/GenBank/DDBJ databases">
        <title>Taro Niue Genome Assembly and Annotation.</title>
        <authorList>
            <person name="Atibalentja N."/>
            <person name="Keating K."/>
            <person name="Fields C.J."/>
        </authorList>
    </citation>
    <scope>NUCLEOTIDE SEQUENCE</scope>
    <source>
        <strain evidence="4">Niue_2</strain>
        <tissue evidence="4">Leaf</tissue>
    </source>
</reference>
<name>A0A843WZ97_COLES</name>
<feature type="compositionally biased region" description="Basic and acidic residues" evidence="2">
    <location>
        <begin position="438"/>
        <end position="454"/>
    </location>
</feature>
<dbReference type="Gene3D" id="4.10.60.10">
    <property type="entry name" value="Zinc finger, CCHC-type"/>
    <property type="match status" value="1"/>
</dbReference>
<protein>
    <recommendedName>
        <fullName evidence="3">CCHC-type domain-containing protein</fullName>
    </recommendedName>
</protein>
<dbReference type="EMBL" id="NMUH01004008">
    <property type="protein sequence ID" value="MQM08000.1"/>
    <property type="molecule type" value="Genomic_DNA"/>
</dbReference>
<dbReference type="PROSITE" id="PS50158">
    <property type="entry name" value="ZF_CCHC"/>
    <property type="match status" value="1"/>
</dbReference>
<sequence>MFYPVSASQSLVSLPLSALVPEPRSGVRHDAAAWLGCGVVCVAGARLVSRACGVRVPLLATSGGGLVVVAVTTFPRDVPSVPRCPSLHGGYNLAVFSLCGCRWSGLVQTRASGGFRSVFSQFRSPVLGCQSVVAPTCMDSRPCSVSGVRSSSACGPSTLWRSEVAMLEFPIFGVPAALASEGLVIPTGPCSRGSPPLLPSARGSSSPELGVGRVAKAAVAPCVVCGFPACFVHVLQVAVLLCRVRGECDRSMCSCRGGASELLTGLSRVAVDNCILCRVLSATEWVAGDIPCKTCAKNKLERSRKSQKTRYLSTASKDLSTDTTSQKATSSAKALPVDSRSSPVDRCNQSEDQKLWKACAYRQQQTTCRQMHTVRAFSLLSEIVCYECKKQGHMRGECPELKKKLKKDKFTFKKAKAMVATWSDEDDDQNSQATSGDDEVHYLMARSDDSNEVR</sequence>
<dbReference type="GO" id="GO:0008270">
    <property type="term" value="F:zinc ion binding"/>
    <property type="evidence" value="ECO:0007669"/>
    <property type="project" value="UniProtKB-KW"/>
</dbReference>
<dbReference type="Proteomes" id="UP000652761">
    <property type="component" value="Unassembled WGS sequence"/>
</dbReference>